<keyword evidence="2" id="KW-0677">Repeat</keyword>
<feature type="disulfide bond" evidence="4">
    <location>
        <begin position="595"/>
        <end position="622"/>
    </location>
</feature>
<dbReference type="AlphaFoldDB" id="A0A813YTY8"/>
<reference evidence="7" key="1">
    <citation type="submission" date="2021-02" db="EMBL/GenBank/DDBJ databases">
        <authorList>
            <person name="Nowell W R."/>
        </authorList>
    </citation>
    <scope>NUCLEOTIDE SEQUENCE</scope>
    <source>
        <strain evidence="7">Ploen Becks lab</strain>
    </source>
</reference>
<evidence type="ECO:0000256" key="2">
    <source>
        <dbReference type="ARBA" id="ARBA00022737"/>
    </source>
</evidence>
<dbReference type="EMBL" id="CAJNOC010001760">
    <property type="protein sequence ID" value="CAF0889036.1"/>
    <property type="molecule type" value="Genomic_DNA"/>
</dbReference>
<feature type="domain" description="Sushi" evidence="6">
    <location>
        <begin position="625"/>
        <end position="696"/>
    </location>
</feature>
<dbReference type="Pfam" id="PF00084">
    <property type="entry name" value="Sushi"/>
    <property type="match status" value="8"/>
</dbReference>
<comment type="caution">
    <text evidence="4">Lacks conserved residue(s) required for the propagation of feature annotation.</text>
</comment>
<gene>
    <name evidence="7" type="ORF">OXX778_LOCUS10810</name>
</gene>
<dbReference type="PANTHER" id="PTHR45656:SF4">
    <property type="entry name" value="PROTEIN CBR-CLEC-78"/>
    <property type="match status" value="1"/>
</dbReference>
<dbReference type="SUPFAM" id="SSF57535">
    <property type="entry name" value="Complement control module/SCR domain"/>
    <property type="match status" value="8"/>
</dbReference>
<dbReference type="PROSITE" id="PS50923">
    <property type="entry name" value="SUSHI"/>
    <property type="match status" value="8"/>
</dbReference>
<dbReference type="PANTHER" id="PTHR45656">
    <property type="entry name" value="PROTEIN CBR-CLEC-78"/>
    <property type="match status" value="1"/>
</dbReference>
<evidence type="ECO:0000256" key="4">
    <source>
        <dbReference type="PROSITE-ProRule" id="PRU00302"/>
    </source>
</evidence>
<evidence type="ECO:0000256" key="3">
    <source>
        <dbReference type="ARBA" id="ARBA00023157"/>
    </source>
</evidence>
<evidence type="ECO:0000313" key="7">
    <source>
        <dbReference type="EMBL" id="CAF0889036.1"/>
    </source>
</evidence>
<feature type="domain" description="Sushi" evidence="6">
    <location>
        <begin position="225"/>
        <end position="283"/>
    </location>
</feature>
<sequence>MKNFILILYIIELASITSSQNFPPLSRHAIGFRYNRYGRSELDYQDTQDPIRSCGKRKRTVEINRKCFRQCQSDADCRGSKRKCLCDGECGLSCVRITTVCQKIVDFPNGVVNYYPDNFFGAQIVYDCDAGYILVGEKTRICEGDGWWSGTSPICVKETFCDPPKQILNAIPNIQIKNESKFKSGTEVDYECDIGYTFNSEKESTKIICMDTGRWSDVKFKCSRIYCGKPDDIENGVIKGSDFYYSSVIEYKCITGFRIRNGDNLRECGLDSTWSGKKPICEPVDCGEPPYVKNAIFNYNSTRYGSKVIYNCINSKFFMESNDHLNCLWTGRWSESTPNCIEKQCHLDYSEYNRKQYNLFTSNPSMNIPLSSNFTYTIDTSVKFICESGYLLSEEYSEIICQFNPRDQTVDWNLKPPKCRKENYCSFITPPDNGQISSNKKQLSQGYPVNTTVEFKCSLGFILKGTKTLTCIEKMHKVNGYVSYEANWSSDYEVSCEAIPNLLKEDSSCKIDKNGVDFVNKTNGDLIQSDESLFYSCKGNDLVKYSVKCVNGSLIYEINCNETENIKSCLAPPKLLNGYNKYSSTQHGSKVLYQCLNGYELSKGSTELKCNNGEWIGSIPQCSKMNCAFPGIVENGKIFYVGTLAEYTYQPYMNTLGQNKQIRYECNKDYKLVGPNGSTCINGNWKPSIKLVKCVRDDQISMTNFNETIKSDLDENMISFGLINDRKVKSLFSKNDENFFRANKRKIKKNLKLKKMVQRKKLMRNGSPSTYDLKNFPSNPIRRKNKKLKFSDDHAVTQI</sequence>
<feature type="domain" description="Sushi" evidence="6">
    <location>
        <begin position="99"/>
        <end position="157"/>
    </location>
</feature>
<evidence type="ECO:0000313" key="8">
    <source>
        <dbReference type="Proteomes" id="UP000663879"/>
    </source>
</evidence>
<feature type="domain" description="Sushi" evidence="6">
    <location>
        <begin position="284"/>
        <end position="342"/>
    </location>
</feature>
<dbReference type="InterPro" id="IPR051277">
    <property type="entry name" value="SEZ6_CSMD_C4BPB_Regulators"/>
</dbReference>
<dbReference type="InterPro" id="IPR035976">
    <property type="entry name" value="Sushi/SCR/CCP_sf"/>
</dbReference>
<feature type="domain" description="Sushi" evidence="6">
    <location>
        <begin position="567"/>
        <end position="624"/>
    </location>
</feature>
<proteinExistence type="predicted"/>
<dbReference type="Gene3D" id="2.10.70.10">
    <property type="entry name" value="Complement Module, domain 1"/>
    <property type="match status" value="8"/>
</dbReference>
<keyword evidence="8" id="KW-1185">Reference proteome</keyword>
<evidence type="ECO:0000256" key="1">
    <source>
        <dbReference type="ARBA" id="ARBA00022729"/>
    </source>
</evidence>
<comment type="caution">
    <text evidence="7">The sequence shown here is derived from an EMBL/GenBank/DDBJ whole genome shotgun (WGS) entry which is preliminary data.</text>
</comment>
<feature type="signal peptide" evidence="5">
    <location>
        <begin position="1"/>
        <end position="19"/>
    </location>
</feature>
<accession>A0A813YTY8</accession>
<feature type="domain" description="Sushi" evidence="6">
    <location>
        <begin position="343"/>
        <end position="421"/>
    </location>
</feature>
<evidence type="ECO:0000259" key="6">
    <source>
        <dbReference type="PROSITE" id="PS50923"/>
    </source>
</evidence>
<feature type="disulfide bond" evidence="4">
    <location>
        <begin position="128"/>
        <end position="155"/>
    </location>
</feature>
<feature type="chain" id="PRO_5033022475" description="Sushi domain-containing protein" evidence="5">
    <location>
        <begin position="20"/>
        <end position="799"/>
    </location>
</feature>
<keyword evidence="1 5" id="KW-0732">Signal</keyword>
<feature type="domain" description="Sushi" evidence="6">
    <location>
        <begin position="423"/>
        <end position="498"/>
    </location>
</feature>
<dbReference type="CDD" id="cd00033">
    <property type="entry name" value="CCP"/>
    <property type="match status" value="8"/>
</dbReference>
<organism evidence="7 8">
    <name type="scientific">Brachionus calyciflorus</name>
    <dbReference type="NCBI Taxonomy" id="104777"/>
    <lineage>
        <taxon>Eukaryota</taxon>
        <taxon>Metazoa</taxon>
        <taxon>Spiralia</taxon>
        <taxon>Gnathifera</taxon>
        <taxon>Rotifera</taxon>
        <taxon>Eurotatoria</taxon>
        <taxon>Monogononta</taxon>
        <taxon>Pseudotrocha</taxon>
        <taxon>Ploima</taxon>
        <taxon>Brachionidae</taxon>
        <taxon>Brachionus</taxon>
    </lineage>
</organism>
<keyword evidence="3 4" id="KW-1015">Disulfide bond</keyword>
<keyword evidence="4" id="KW-0768">Sushi</keyword>
<evidence type="ECO:0000256" key="5">
    <source>
        <dbReference type="SAM" id="SignalP"/>
    </source>
</evidence>
<dbReference type="InterPro" id="IPR000436">
    <property type="entry name" value="Sushi_SCR_CCP_dom"/>
</dbReference>
<dbReference type="Proteomes" id="UP000663879">
    <property type="component" value="Unassembled WGS sequence"/>
</dbReference>
<feature type="domain" description="Sushi" evidence="6">
    <location>
        <begin position="159"/>
        <end position="224"/>
    </location>
</feature>
<dbReference type="SMART" id="SM00032">
    <property type="entry name" value="CCP"/>
    <property type="match status" value="8"/>
</dbReference>
<protein>
    <recommendedName>
        <fullName evidence="6">Sushi domain-containing protein</fullName>
    </recommendedName>
</protein>
<name>A0A813YTY8_9BILA</name>
<dbReference type="OrthoDB" id="10069313at2759"/>